<proteinExistence type="predicted"/>
<dbReference type="Proteomes" id="UP000009887">
    <property type="component" value="Unassembled WGS sequence"/>
</dbReference>
<protein>
    <submittedName>
        <fullName evidence="1">Uncharacterized protein</fullName>
    </submittedName>
</protein>
<gene>
    <name evidence="1" type="ORF">HMPREF9718_03699</name>
</gene>
<organism evidence="1 2">
    <name type="scientific">Sphingobium yanoikuyae ATCC 51230</name>
    <dbReference type="NCBI Taxonomy" id="883163"/>
    <lineage>
        <taxon>Bacteria</taxon>
        <taxon>Pseudomonadati</taxon>
        <taxon>Pseudomonadota</taxon>
        <taxon>Alphaproteobacteria</taxon>
        <taxon>Sphingomonadales</taxon>
        <taxon>Sphingomonadaceae</taxon>
        <taxon>Sphingobium</taxon>
    </lineage>
</organism>
<accession>K9CN10</accession>
<dbReference type="AlphaFoldDB" id="K9CN10"/>
<evidence type="ECO:0000313" key="2">
    <source>
        <dbReference type="Proteomes" id="UP000009887"/>
    </source>
</evidence>
<dbReference type="RefSeq" id="WP_004211364.1">
    <property type="nucleotide sequence ID" value="NZ_JH992904.1"/>
</dbReference>
<name>K9CN10_SPHYA</name>
<keyword evidence="2" id="KW-1185">Reference proteome</keyword>
<dbReference type="EMBL" id="AGZU01000014">
    <property type="protein sequence ID" value="EKU73694.1"/>
    <property type="molecule type" value="Genomic_DNA"/>
</dbReference>
<sequence>MQNRYAADVGDYVKLSMLRRLAPGLKLGVLWWLYPDEAHNADGKHIAYLDRPQIWRAIDPVLFDKLNLIVQRNDRSVDALERAGLIDGAVYHNAMLPAGDAKSRRALRASWFARAAEFVDGCDLIFVDPDNGLEPATYSVGSAKAGKSVALAELKALQRDGRTIVVYHHHTRMPGGNIVELMHWGERLAELGFKVDALRSAVGTARAFFLLDATPELRQRATEFARHWGGKVTWHPALDGRRS</sequence>
<evidence type="ECO:0000313" key="1">
    <source>
        <dbReference type="EMBL" id="EKU73694.1"/>
    </source>
</evidence>
<dbReference type="HOGENOM" id="CLU_1127641_0_0_5"/>
<comment type="caution">
    <text evidence="1">The sequence shown here is derived from an EMBL/GenBank/DDBJ whole genome shotgun (WGS) entry which is preliminary data.</text>
</comment>
<reference evidence="1 2" key="1">
    <citation type="submission" date="2012-09" db="EMBL/GenBank/DDBJ databases">
        <title>The Genome Sequence of Sphingobium yanoikuyae ATCC 51230.</title>
        <authorList>
            <consortium name="The Broad Institute Genome Sequencing Platform"/>
            <person name="Earl A."/>
            <person name="Ward D."/>
            <person name="Feldgarden M."/>
            <person name="Gevers D."/>
            <person name="Huys G."/>
            <person name="Walker B."/>
            <person name="Young S.K."/>
            <person name="Zeng Q."/>
            <person name="Gargeya S."/>
            <person name="Fitzgerald M."/>
            <person name="Haas B."/>
            <person name="Abouelleil A."/>
            <person name="Alvarado L."/>
            <person name="Arachchi H.M."/>
            <person name="Berlin A.M."/>
            <person name="Chapman S.B."/>
            <person name="Goldberg J."/>
            <person name="Griggs A."/>
            <person name="Gujja S."/>
            <person name="Hansen M."/>
            <person name="Howarth C."/>
            <person name="Imamovic A."/>
            <person name="Larimer J."/>
            <person name="McCowen C."/>
            <person name="Montmayeur A."/>
            <person name="Murphy C."/>
            <person name="Neiman D."/>
            <person name="Pearson M."/>
            <person name="Priest M."/>
            <person name="Roberts A."/>
            <person name="Saif S."/>
            <person name="Shea T."/>
            <person name="Sisk P."/>
            <person name="Sykes S."/>
            <person name="Wortman J."/>
            <person name="Nusbaum C."/>
            <person name="Birren B."/>
        </authorList>
    </citation>
    <scope>NUCLEOTIDE SEQUENCE [LARGE SCALE GENOMIC DNA]</scope>
    <source>
        <strain evidence="1 2">ATCC 51230</strain>
    </source>
</reference>